<reference evidence="2" key="1">
    <citation type="submission" date="2020-03" db="EMBL/GenBank/DDBJ databases">
        <title>The deep terrestrial virosphere.</title>
        <authorList>
            <person name="Holmfeldt K."/>
            <person name="Nilsson E."/>
            <person name="Simone D."/>
            <person name="Lopez-Fernandez M."/>
            <person name="Wu X."/>
            <person name="de Brujin I."/>
            <person name="Lundin D."/>
            <person name="Andersson A."/>
            <person name="Bertilsson S."/>
            <person name="Dopson M."/>
        </authorList>
    </citation>
    <scope>NUCLEOTIDE SEQUENCE</scope>
    <source>
        <strain evidence="2">TM448B01315</strain>
    </source>
</reference>
<organism evidence="2">
    <name type="scientific">viral metagenome</name>
    <dbReference type="NCBI Taxonomy" id="1070528"/>
    <lineage>
        <taxon>unclassified sequences</taxon>
        <taxon>metagenomes</taxon>
        <taxon>organismal metagenomes</taxon>
    </lineage>
</organism>
<feature type="domain" description="Methyltransferase type 11" evidence="1">
    <location>
        <begin position="29"/>
        <end position="80"/>
    </location>
</feature>
<dbReference type="GO" id="GO:0032259">
    <property type="term" value="P:methylation"/>
    <property type="evidence" value="ECO:0007669"/>
    <property type="project" value="UniProtKB-KW"/>
</dbReference>
<dbReference type="EMBL" id="MT144733">
    <property type="protein sequence ID" value="QJH98440.1"/>
    <property type="molecule type" value="Genomic_DNA"/>
</dbReference>
<dbReference type="Pfam" id="PF08241">
    <property type="entry name" value="Methyltransf_11"/>
    <property type="match status" value="1"/>
</dbReference>
<keyword evidence="2" id="KW-0808">Transferase</keyword>
<evidence type="ECO:0000259" key="1">
    <source>
        <dbReference type="Pfam" id="PF08241"/>
    </source>
</evidence>
<proteinExistence type="predicted"/>
<dbReference type="GO" id="GO:0008757">
    <property type="term" value="F:S-adenosylmethionine-dependent methyltransferase activity"/>
    <property type="evidence" value="ECO:0007669"/>
    <property type="project" value="InterPro"/>
</dbReference>
<sequence length="432" mass="49662">MTRRLHIGGQMAADSWELFNITENVGVDHVGNAKDLSRFRDRTFGEIYSSHVLEHFDYRDMPIALKEWHRVLDSQGKLFLSVPNLDVIFKLFLDKEKFNKQERIKFIQMVYGGHVDNHDIHNVGFDRDIILDMIRQAGFAKCEFVKELGIFNDCSKIEVDGQLISLNLIAHKEKLEDFINPPVEEEEKSKICKDVMFFMSLPRLCFTDNMFSAINAVKGLGLYGERFQGVFWEQGMENLLEKAIDKGYKYGLAIDYDTFYTMYHVLDLYNIIERNPDVGIISPLQPRRGNKYPMSGTFQDPRGDNVLVSKGGFDGGIKPVDTAHFGLTMIRLSELSKLKKPWFQSKPNEKGDWHRGHKDADVNFWIKCKSAGIKAALAEVWIGHLQLMCSFCGPVEENFVTYHEEINTVLEGGLPKWTIPKSFKEKQVLTKS</sequence>
<dbReference type="AlphaFoldDB" id="A0A6M3XKF5"/>
<dbReference type="InterPro" id="IPR029063">
    <property type="entry name" value="SAM-dependent_MTases_sf"/>
</dbReference>
<name>A0A6M3XKF5_9ZZZZ</name>
<accession>A0A6M3XKF5</accession>
<dbReference type="InterPro" id="IPR013216">
    <property type="entry name" value="Methyltransf_11"/>
</dbReference>
<evidence type="ECO:0000313" key="2">
    <source>
        <dbReference type="EMBL" id="QJH98440.1"/>
    </source>
</evidence>
<gene>
    <name evidence="2" type="ORF">TM448B01315_0010</name>
</gene>
<dbReference type="SUPFAM" id="SSF53335">
    <property type="entry name" value="S-adenosyl-L-methionine-dependent methyltransferases"/>
    <property type="match status" value="1"/>
</dbReference>
<dbReference type="Gene3D" id="3.40.50.150">
    <property type="entry name" value="Vaccinia Virus protein VP39"/>
    <property type="match status" value="1"/>
</dbReference>
<protein>
    <submittedName>
        <fullName evidence="2">Putative methyltransferase</fullName>
    </submittedName>
</protein>
<keyword evidence="2" id="KW-0489">Methyltransferase</keyword>